<evidence type="ECO:0000256" key="6">
    <source>
        <dbReference type="ARBA" id="ARBA00022989"/>
    </source>
</evidence>
<dbReference type="GO" id="GO:0008013">
    <property type="term" value="F:beta-catenin binding"/>
    <property type="evidence" value="ECO:0007669"/>
    <property type="project" value="TreeGrafter"/>
</dbReference>
<keyword evidence="5 9" id="KW-0106">Calcium</keyword>
<proteinExistence type="predicted"/>
<dbReference type="Proteomes" id="UP000095284">
    <property type="component" value="Unplaced"/>
</dbReference>
<evidence type="ECO:0000256" key="11">
    <source>
        <dbReference type="SAM" id="MobiDB-lite"/>
    </source>
</evidence>
<dbReference type="GO" id="GO:0007043">
    <property type="term" value="P:cell-cell junction assembly"/>
    <property type="evidence" value="ECO:0007669"/>
    <property type="project" value="TreeGrafter"/>
</dbReference>
<evidence type="ECO:0000256" key="2">
    <source>
        <dbReference type="ARBA" id="ARBA00022692"/>
    </source>
</evidence>
<keyword evidence="4" id="KW-0677">Repeat</keyword>
<feature type="domain" description="Laminin G" evidence="13">
    <location>
        <begin position="528"/>
        <end position="716"/>
    </location>
</feature>
<dbReference type="PROSITE" id="PS50026">
    <property type="entry name" value="EGF_3"/>
    <property type="match status" value="1"/>
</dbReference>
<comment type="subcellular location">
    <subcellularLocation>
        <location evidence="1">Membrane</location>
        <topology evidence="1">Single-pass membrane protein</topology>
    </subcellularLocation>
</comment>
<evidence type="ECO:0000313" key="18">
    <source>
        <dbReference type="Proteomes" id="UP000095284"/>
    </source>
</evidence>
<dbReference type="eggNOG" id="KOG3594">
    <property type="taxonomic scope" value="Eukaryota"/>
</dbReference>
<evidence type="ECO:0000256" key="9">
    <source>
        <dbReference type="PROSITE-ProRule" id="PRU00043"/>
    </source>
</evidence>
<evidence type="ECO:0000259" key="13">
    <source>
        <dbReference type="PROSITE" id="PS50025"/>
    </source>
</evidence>
<reference evidence="17" key="2">
    <citation type="submission" date="2020-08" db="EMBL/GenBank/DDBJ databases">
        <authorList>
            <person name="Kikuchi T."/>
        </authorList>
    </citation>
    <scope>NUCLEOTIDE SEQUENCE</scope>
    <source>
        <strain evidence="16">Ka4C1</strain>
    </source>
</reference>
<dbReference type="InterPro" id="IPR013320">
    <property type="entry name" value="ConA-like_dom_sf"/>
</dbReference>
<dbReference type="EMBL" id="CAJFDI010000006">
    <property type="protein sequence ID" value="CAD5234975.1"/>
    <property type="molecule type" value="Genomic_DNA"/>
</dbReference>
<dbReference type="GO" id="GO:0045296">
    <property type="term" value="F:cadherin binding"/>
    <property type="evidence" value="ECO:0007669"/>
    <property type="project" value="TreeGrafter"/>
</dbReference>
<evidence type="ECO:0000313" key="19">
    <source>
        <dbReference type="Proteomes" id="UP000659654"/>
    </source>
</evidence>
<dbReference type="InterPro" id="IPR056370">
    <property type="entry name" value="Shg-like_Ig-like"/>
</dbReference>
<dbReference type="PROSITE" id="PS50268">
    <property type="entry name" value="CADHERIN_2"/>
    <property type="match status" value="2"/>
</dbReference>
<dbReference type="InterPro" id="IPR002126">
    <property type="entry name" value="Cadherin-like_dom"/>
</dbReference>
<dbReference type="GO" id="GO:0005912">
    <property type="term" value="C:adherens junction"/>
    <property type="evidence" value="ECO:0007669"/>
    <property type="project" value="TreeGrafter"/>
</dbReference>
<keyword evidence="8 10" id="KW-1015">Disulfide bond</keyword>
<dbReference type="GO" id="GO:0034332">
    <property type="term" value="P:adherens junction organization"/>
    <property type="evidence" value="ECO:0007669"/>
    <property type="project" value="TreeGrafter"/>
</dbReference>
<dbReference type="AlphaFoldDB" id="A0A1I7RRK5"/>
<dbReference type="Proteomes" id="UP000659654">
    <property type="component" value="Unassembled WGS sequence"/>
</dbReference>
<dbReference type="Pfam" id="PF24613">
    <property type="entry name" value="EGF_Hmr-1"/>
    <property type="match status" value="1"/>
</dbReference>
<dbReference type="GO" id="GO:0007156">
    <property type="term" value="P:homophilic cell adhesion via plasma membrane adhesion molecules"/>
    <property type="evidence" value="ECO:0007669"/>
    <property type="project" value="InterPro"/>
</dbReference>
<dbReference type="InterPro" id="IPR001791">
    <property type="entry name" value="Laminin_G"/>
</dbReference>
<gene>
    <name evidence="16" type="ORF">BXYJ_LOCUS15066</name>
</gene>
<dbReference type="InterPro" id="IPR015919">
    <property type="entry name" value="Cadherin-like_sf"/>
</dbReference>
<evidence type="ECO:0000256" key="12">
    <source>
        <dbReference type="SAM" id="Phobius"/>
    </source>
</evidence>
<keyword evidence="7 12" id="KW-0472">Membrane</keyword>
<dbReference type="InterPro" id="IPR000742">
    <property type="entry name" value="EGF"/>
</dbReference>
<dbReference type="CDD" id="cd00110">
    <property type="entry name" value="LamG"/>
    <property type="match status" value="1"/>
</dbReference>
<dbReference type="SUPFAM" id="SSF49313">
    <property type="entry name" value="Cadherin-like"/>
    <property type="match status" value="3"/>
</dbReference>
<dbReference type="GO" id="GO:0016342">
    <property type="term" value="C:catenin complex"/>
    <property type="evidence" value="ECO:0007669"/>
    <property type="project" value="TreeGrafter"/>
</dbReference>
<dbReference type="Pfam" id="PF24811">
    <property type="entry name" value="Ig_Shg"/>
    <property type="match status" value="1"/>
</dbReference>
<dbReference type="WBParaSite" id="BXY_0335200.1">
    <property type="protein sequence ID" value="BXY_0335200.1"/>
    <property type="gene ID" value="BXY_0335200"/>
</dbReference>
<dbReference type="OrthoDB" id="6079678at2759"/>
<evidence type="ECO:0000256" key="10">
    <source>
        <dbReference type="PROSITE-ProRule" id="PRU00076"/>
    </source>
</evidence>
<dbReference type="InterPro" id="IPR056448">
    <property type="entry name" value="EGF_Hmr-1"/>
</dbReference>
<evidence type="ECO:0000313" key="20">
    <source>
        <dbReference type="WBParaSite" id="BXY_0335200.1"/>
    </source>
</evidence>
<dbReference type="PANTHER" id="PTHR24027">
    <property type="entry name" value="CADHERIN-23"/>
    <property type="match status" value="1"/>
</dbReference>
<reference evidence="20" key="1">
    <citation type="submission" date="2016-11" db="UniProtKB">
        <authorList>
            <consortium name="WormBaseParasite"/>
        </authorList>
    </citation>
    <scope>IDENTIFICATION</scope>
</reference>
<feature type="region of interest" description="Disordered" evidence="11">
    <location>
        <begin position="1036"/>
        <end position="1072"/>
    </location>
</feature>
<evidence type="ECO:0000256" key="5">
    <source>
        <dbReference type="ARBA" id="ARBA00022837"/>
    </source>
</evidence>
<sequence>MSSQSFTQVSRKERDLMIRVLRNISEAAKIGKLVLQLKADDRMGIVNDVDYRIDRRSDPKRQFTIDENGTLSLAGSLDREEIPKYELRIEAAESNKSNDDLYVDVTVNDVNDNAPNLYIFQPSNQTFLGPCIFMENTDPDEILPCEVRGSDPDTNIYGPPFNMTVAGKFKELEQLEISFDETLDGGNGGMTIKPLKTLDREKKKVFKIPIEVSDVGGKTAIRTVEVIVGDKNDNPMSNANMTIEVYLYENFTKDQYIGTVYVQDEDDWDINNKTFEMQAEHEFFTVEKDTGRINMLSTTLPGLYTFTVDVTDNSRDNDHAQSFVTVKVYPISKVAFDHQAGIRISGDSHKYNENPGYFLQGPRENFLQKLDEKLKNLGKENIQIDVFSLQRSEFEGTYDLRFTVNADGRYLSKSMVEGIIGAHWKEFEVALDGNIQAVGIDLCKFTRCDNGCQTKHHANEVGIVISANSTVLVGVNSTSEDVCQCPIPSTFDGCSYGYCHNGGICYNYHHPGALCYCKGDLPGERCQGSTRSFNGTGFVWMKTLPACIHLNISLSFRTKDDGVILYNGPYTLDSSYEENRIIYGDYIYVAIEKGELRIKQLNGHREVALKLSSKVTDGKIHNIQIIQNKKRLEAILDYCRGNRKVCYDYQDSDDDERLNVNTPLQIGGLYRANNEDDYPNLEVKAGFKGCIMDLKVNGEQYDLQSPEVQVETSSNCDCDQTKCINGQCYRVNANTEACKCSIGWFGEKCDQRSPWTQFTKPQAFAKFHVKDWQQQDVKTLMITNDAYPTGTIGSLGNDENEISSITLSNGFPGAKIINDSSPIHSALQLLPKIPYLLHFHREHYITSLSIDGKSHTSKVKNGGALEPISSLTIGNGSKSFAGCIRFLHYNDDHFMIREAGEDDNRTPKSGQSIQQRDTKPGCDILMTCRSLASGYCPEGQVCHDHWKGPICVCPEGNTAFIRDDGTLSHCYAEGRLTITLIALIFIILCLILLLLLCLLSICYCFSTPDPIIVEDLRLESEDTGILKNDNLECGETDNSKYNLDNLRRPPEPVPPRQFRAPGDPYADQLDRDPNSGPYDELRLYELEGDNQSTITFESIDSINRGPVQYDHRRRY</sequence>
<dbReference type="Gene3D" id="2.60.40.60">
    <property type="entry name" value="Cadherins"/>
    <property type="match status" value="3"/>
</dbReference>
<dbReference type="GO" id="GO:0000902">
    <property type="term" value="P:cell morphogenesis"/>
    <property type="evidence" value="ECO:0007669"/>
    <property type="project" value="TreeGrafter"/>
</dbReference>
<dbReference type="GO" id="GO:0044331">
    <property type="term" value="P:cell-cell adhesion mediated by cadherin"/>
    <property type="evidence" value="ECO:0007669"/>
    <property type="project" value="TreeGrafter"/>
</dbReference>
<dbReference type="Proteomes" id="UP000582659">
    <property type="component" value="Unassembled WGS sequence"/>
</dbReference>
<dbReference type="Gene3D" id="2.60.120.200">
    <property type="match status" value="1"/>
</dbReference>
<feature type="disulfide bond" evidence="10">
    <location>
        <begin position="517"/>
        <end position="526"/>
    </location>
</feature>
<dbReference type="InterPro" id="IPR020894">
    <property type="entry name" value="Cadherin_CS"/>
</dbReference>
<dbReference type="SMART" id="SM00181">
    <property type="entry name" value="EGF"/>
    <property type="match status" value="3"/>
</dbReference>
<dbReference type="EMBL" id="CAJFCV020000006">
    <property type="protein sequence ID" value="CAG9131088.1"/>
    <property type="molecule type" value="Genomic_DNA"/>
</dbReference>
<evidence type="ECO:0000259" key="15">
    <source>
        <dbReference type="PROSITE" id="PS50268"/>
    </source>
</evidence>
<dbReference type="PROSITE" id="PS00022">
    <property type="entry name" value="EGF_1"/>
    <property type="match status" value="2"/>
</dbReference>
<dbReference type="Pfam" id="PF00028">
    <property type="entry name" value="Cadherin"/>
    <property type="match status" value="1"/>
</dbReference>
<name>A0A1I7RRK5_BURXY</name>
<feature type="domain" description="Cadherin" evidence="15">
    <location>
        <begin position="135"/>
        <end position="237"/>
    </location>
</feature>
<keyword evidence="3" id="KW-0732">Signal</keyword>
<dbReference type="SMART" id="SM00282">
    <property type="entry name" value="LamG"/>
    <property type="match status" value="1"/>
</dbReference>
<dbReference type="CDD" id="cd11304">
    <property type="entry name" value="Cadherin_repeat"/>
    <property type="match status" value="3"/>
</dbReference>
<feature type="domain" description="Cadherin" evidence="15">
    <location>
        <begin position="24"/>
        <end position="117"/>
    </location>
</feature>
<dbReference type="PROSITE" id="PS00232">
    <property type="entry name" value="CADHERIN_1"/>
    <property type="match status" value="1"/>
</dbReference>
<evidence type="ECO:0000259" key="14">
    <source>
        <dbReference type="PROSITE" id="PS50026"/>
    </source>
</evidence>
<dbReference type="SMR" id="A0A1I7RRK5"/>
<keyword evidence="2 12" id="KW-0812">Transmembrane</keyword>
<keyword evidence="19" id="KW-1185">Reference proteome</keyword>
<evidence type="ECO:0000256" key="7">
    <source>
        <dbReference type="ARBA" id="ARBA00023136"/>
    </source>
</evidence>
<dbReference type="SMART" id="SM00112">
    <property type="entry name" value="CA"/>
    <property type="match status" value="2"/>
</dbReference>
<keyword evidence="6 12" id="KW-1133">Transmembrane helix</keyword>
<evidence type="ECO:0000256" key="1">
    <source>
        <dbReference type="ARBA" id="ARBA00004167"/>
    </source>
</evidence>
<dbReference type="GO" id="GO:0016339">
    <property type="term" value="P:calcium-dependent cell-cell adhesion via plasma membrane cell adhesion molecules"/>
    <property type="evidence" value="ECO:0007669"/>
    <property type="project" value="TreeGrafter"/>
</dbReference>
<dbReference type="InterPro" id="IPR039808">
    <property type="entry name" value="Cadherin"/>
</dbReference>
<comment type="caution">
    <text evidence="10">Lacks conserved residue(s) required for the propagation of feature annotation.</text>
</comment>
<dbReference type="PROSITE" id="PS50025">
    <property type="entry name" value="LAM_G_DOMAIN"/>
    <property type="match status" value="1"/>
</dbReference>
<accession>A0A1I7RRK5</accession>
<evidence type="ECO:0000313" key="17">
    <source>
        <dbReference type="EMBL" id="CAG9131088.1"/>
    </source>
</evidence>
<feature type="transmembrane region" description="Helical" evidence="12">
    <location>
        <begin position="980"/>
        <end position="1005"/>
    </location>
</feature>
<dbReference type="Pfam" id="PF02210">
    <property type="entry name" value="Laminin_G_2"/>
    <property type="match status" value="1"/>
</dbReference>
<protein>
    <submittedName>
        <fullName evidence="16">(pine wood nematode) hypothetical protein</fullName>
    </submittedName>
</protein>
<evidence type="ECO:0000256" key="8">
    <source>
        <dbReference type="ARBA" id="ARBA00023157"/>
    </source>
</evidence>
<dbReference type="PROSITE" id="PS01186">
    <property type="entry name" value="EGF_2"/>
    <property type="match status" value="1"/>
</dbReference>
<dbReference type="SUPFAM" id="SSF49899">
    <property type="entry name" value="Concanavalin A-like lectins/glucanases"/>
    <property type="match status" value="2"/>
</dbReference>
<evidence type="ECO:0000313" key="16">
    <source>
        <dbReference type="EMBL" id="CAD5234975.1"/>
    </source>
</evidence>
<keyword evidence="10" id="KW-0245">EGF-like domain</keyword>
<dbReference type="PANTHER" id="PTHR24027:SF422">
    <property type="entry name" value="CADHERIN DOMAIN-CONTAINING PROTEIN"/>
    <property type="match status" value="1"/>
</dbReference>
<dbReference type="PRINTS" id="PR00205">
    <property type="entry name" value="CADHERIN"/>
</dbReference>
<dbReference type="GO" id="GO:0016477">
    <property type="term" value="P:cell migration"/>
    <property type="evidence" value="ECO:0007669"/>
    <property type="project" value="TreeGrafter"/>
</dbReference>
<feature type="domain" description="EGF-like" evidence="14">
    <location>
        <begin position="490"/>
        <end position="527"/>
    </location>
</feature>
<organism evidence="18 20">
    <name type="scientific">Bursaphelenchus xylophilus</name>
    <name type="common">Pinewood nematode worm</name>
    <name type="synonym">Aphelenchoides xylophilus</name>
    <dbReference type="NCBI Taxonomy" id="6326"/>
    <lineage>
        <taxon>Eukaryota</taxon>
        <taxon>Metazoa</taxon>
        <taxon>Ecdysozoa</taxon>
        <taxon>Nematoda</taxon>
        <taxon>Chromadorea</taxon>
        <taxon>Rhabditida</taxon>
        <taxon>Tylenchina</taxon>
        <taxon>Tylenchomorpha</taxon>
        <taxon>Aphelenchoidea</taxon>
        <taxon>Aphelenchoididae</taxon>
        <taxon>Bursaphelenchus</taxon>
    </lineage>
</organism>
<evidence type="ECO:0000256" key="4">
    <source>
        <dbReference type="ARBA" id="ARBA00022737"/>
    </source>
</evidence>
<dbReference type="GO" id="GO:0005509">
    <property type="term" value="F:calcium ion binding"/>
    <property type="evidence" value="ECO:0007669"/>
    <property type="project" value="UniProtKB-UniRule"/>
</dbReference>
<evidence type="ECO:0000256" key="3">
    <source>
        <dbReference type="ARBA" id="ARBA00022729"/>
    </source>
</evidence>